<dbReference type="InterPro" id="IPR010016">
    <property type="entry name" value="PxpB"/>
</dbReference>
<keyword evidence="3" id="KW-0067">ATP-binding</keyword>
<dbReference type="Pfam" id="PF02682">
    <property type="entry name" value="CT_C_D"/>
    <property type="match status" value="1"/>
</dbReference>
<dbReference type="RefSeq" id="WP_012801555.1">
    <property type="nucleotide sequence ID" value="NC_013169.1"/>
</dbReference>
<keyword evidence="1" id="KW-0547">Nucleotide-binding</keyword>
<accession>C7NIG5</accession>
<dbReference type="Proteomes" id="UP000006666">
    <property type="component" value="Chromosome"/>
</dbReference>
<dbReference type="GO" id="GO:0016787">
    <property type="term" value="F:hydrolase activity"/>
    <property type="evidence" value="ECO:0007669"/>
    <property type="project" value="UniProtKB-KW"/>
</dbReference>
<dbReference type="AlphaFoldDB" id="C7NIG5"/>
<keyword evidence="6" id="KW-1185">Reference proteome</keyword>
<reference evidence="5 6" key="1">
    <citation type="journal article" date="2009" name="Stand. Genomic Sci.">
        <title>Complete genome sequence of Kytococcus sedentarius type strain (541).</title>
        <authorList>
            <person name="Sims D."/>
            <person name="Brettin T."/>
            <person name="Detter J.C."/>
            <person name="Han C."/>
            <person name="Lapidus A."/>
            <person name="Copeland A."/>
            <person name="Glavina Del Rio T."/>
            <person name="Nolan M."/>
            <person name="Chen F."/>
            <person name="Lucas S."/>
            <person name="Tice H."/>
            <person name="Cheng J.F."/>
            <person name="Bruce D."/>
            <person name="Goodwin L."/>
            <person name="Pitluck S."/>
            <person name="Ovchinnikova G."/>
            <person name="Pati A."/>
            <person name="Ivanova N."/>
            <person name="Mavrommatis K."/>
            <person name="Chen A."/>
            <person name="Palaniappan K."/>
            <person name="D'haeseleer P."/>
            <person name="Chain P."/>
            <person name="Bristow J."/>
            <person name="Eisen J.A."/>
            <person name="Markowitz V."/>
            <person name="Hugenholtz P."/>
            <person name="Schneider S."/>
            <person name="Goker M."/>
            <person name="Pukall R."/>
            <person name="Kyrpides N.C."/>
            <person name="Klenk H.P."/>
        </authorList>
    </citation>
    <scope>NUCLEOTIDE SEQUENCE [LARGE SCALE GENOMIC DNA]</scope>
    <source>
        <strain evidence="6">ATCC 14392 / DSM 20547 / JCM 11482 / CCUG 33030 / NBRC 15357 / NCTC 11040 / CCM 314 / 541</strain>
    </source>
</reference>
<evidence type="ECO:0000313" key="6">
    <source>
        <dbReference type="Proteomes" id="UP000006666"/>
    </source>
</evidence>
<proteinExistence type="predicted"/>
<dbReference type="KEGG" id="kse:Ksed_00390"/>
<dbReference type="InterPro" id="IPR003833">
    <property type="entry name" value="CT_C_D"/>
</dbReference>
<name>C7NIG5_KYTSD</name>
<dbReference type="SUPFAM" id="SSF160467">
    <property type="entry name" value="PH0987 N-terminal domain-like"/>
    <property type="match status" value="1"/>
</dbReference>
<evidence type="ECO:0000256" key="2">
    <source>
        <dbReference type="ARBA" id="ARBA00022801"/>
    </source>
</evidence>
<dbReference type="Gene3D" id="2.40.100.10">
    <property type="entry name" value="Cyclophilin-like"/>
    <property type="match status" value="1"/>
</dbReference>
<evidence type="ECO:0000313" key="5">
    <source>
        <dbReference type="EMBL" id="ACV05136.1"/>
    </source>
</evidence>
<gene>
    <name evidence="5" type="ordered locus">Ksed_00390</name>
</gene>
<dbReference type="STRING" id="478801.Ksed_00390"/>
<dbReference type="SUPFAM" id="SSF50891">
    <property type="entry name" value="Cyclophilin-like"/>
    <property type="match status" value="1"/>
</dbReference>
<organism evidence="5 6">
    <name type="scientific">Kytococcus sedentarius (strain ATCC 14392 / DSM 20547 / JCM 11482 / CCUG 33030 / NBRC 15357 / NCTC 11040 / CCM 314 / 541)</name>
    <name type="common">Micrococcus sedentarius</name>
    <dbReference type="NCBI Taxonomy" id="478801"/>
    <lineage>
        <taxon>Bacteria</taxon>
        <taxon>Bacillati</taxon>
        <taxon>Actinomycetota</taxon>
        <taxon>Actinomycetes</taxon>
        <taxon>Micrococcales</taxon>
        <taxon>Kytococcaceae</taxon>
        <taxon>Kytococcus</taxon>
    </lineage>
</organism>
<dbReference type="Gene3D" id="3.30.1360.40">
    <property type="match status" value="1"/>
</dbReference>
<evidence type="ECO:0000259" key="4">
    <source>
        <dbReference type="SMART" id="SM00796"/>
    </source>
</evidence>
<evidence type="ECO:0000256" key="1">
    <source>
        <dbReference type="ARBA" id="ARBA00022741"/>
    </source>
</evidence>
<dbReference type="SMART" id="SM00796">
    <property type="entry name" value="AHS1"/>
    <property type="match status" value="1"/>
</dbReference>
<dbReference type="GO" id="GO:0005524">
    <property type="term" value="F:ATP binding"/>
    <property type="evidence" value="ECO:0007669"/>
    <property type="project" value="UniProtKB-KW"/>
</dbReference>
<sequence>MRLLPSGTRAVLVELDDLTEARAWHAALEADPPAGTLDLVPAARTVMVVSEPGTDLAAVRSHLERVQVTGAPPASDEVVRIPVVYDGEDLADVAELLGVDTEEVMRRHGAEEWAVAFAGYAPGFGYCAGTRFDWDVPRRSEPRTAVPAGSVALAGEFTGVYPRKGPGGWQLIGHTAEQMFDPHREPAALLRPGVRIVFEAVDA</sequence>
<feature type="domain" description="Carboxyltransferase" evidence="4">
    <location>
        <begin position="1"/>
        <end position="190"/>
    </location>
</feature>
<dbReference type="HOGENOM" id="CLU_020207_0_1_11"/>
<dbReference type="eggNOG" id="COG2049">
    <property type="taxonomic scope" value="Bacteria"/>
</dbReference>
<dbReference type="EMBL" id="CP001686">
    <property type="protein sequence ID" value="ACV05136.1"/>
    <property type="molecule type" value="Genomic_DNA"/>
</dbReference>
<dbReference type="PANTHER" id="PTHR34698:SF2">
    <property type="entry name" value="5-OXOPROLINASE SUBUNIT B"/>
    <property type="match status" value="1"/>
</dbReference>
<dbReference type="InterPro" id="IPR029000">
    <property type="entry name" value="Cyclophilin-like_dom_sf"/>
</dbReference>
<keyword evidence="2 5" id="KW-0378">Hydrolase</keyword>
<evidence type="ECO:0000256" key="3">
    <source>
        <dbReference type="ARBA" id="ARBA00022840"/>
    </source>
</evidence>
<protein>
    <submittedName>
        <fullName evidence="5">Allophanate hydrolase subunit 1</fullName>
    </submittedName>
</protein>
<dbReference type="PANTHER" id="PTHR34698">
    <property type="entry name" value="5-OXOPROLINASE SUBUNIT B"/>
    <property type="match status" value="1"/>
</dbReference>